<dbReference type="AlphaFoldDB" id="A0A8K0J5W6"/>
<accession>A0A8K0J5W6</accession>
<keyword evidence="3" id="KW-1185">Reference proteome</keyword>
<comment type="caution">
    <text evidence="2">The sequence shown here is derived from an EMBL/GenBank/DDBJ whole genome shotgun (WGS) entry which is preliminary data.</text>
</comment>
<evidence type="ECO:0000256" key="1">
    <source>
        <dbReference type="SAM" id="MobiDB-lite"/>
    </source>
</evidence>
<feature type="non-terminal residue" evidence="2">
    <location>
        <position position="1"/>
    </location>
</feature>
<gene>
    <name evidence="2" type="ORF">E4U42_008119</name>
</gene>
<name>A0A8K0J5W6_9HYPO</name>
<feature type="non-terminal residue" evidence="2">
    <location>
        <position position="55"/>
    </location>
</feature>
<sequence length="55" mass="5412">RQRKGNAQMLPPAPRAGLCPAGRASAPPSGLATRRGVGLRGPARGDVPGGRGAGL</sequence>
<evidence type="ECO:0000313" key="2">
    <source>
        <dbReference type="EMBL" id="KAG5915312.1"/>
    </source>
</evidence>
<reference evidence="2" key="1">
    <citation type="journal article" date="2020" name="bioRxiv">
        <title>Whole genome comparisons of ergot fungi reveals the divergence and evolution of species within the genus Claviceps are the result of varying mechanisms driving genome evolution and host range expansion.</title>
        <authorList>
            <person name="Wyka S.A."/>
            <person name="Mondo S.J."/>
            <person name="Liu M."/>
            <person name="Dettman J."/>
            <person name="Nalam V."/>
            <person name="Broders K.D."/>
        </authorList>
    </citation>
    <scope>NUCLEOTIDE SEQUENCE</scope>
    <source>
        <strain evidence="2">CCC 489</strain>
    </source>
</reference>
<feature type="region of interest" description="Disordered" evidence="1">
    <location>
        <begin position="1"/>
        <end position="55"/>
    </location>
</feature>
<protein>
    <submittedName>
        <fullName evidence="2">Uncharacterized protein</fullName>
    </submittedName>
</protein>
<dbReference type="Proteomes" id="UP000811619">
    <property type="component" value="Unassembled WGS sequence"/>
</dbReference>
<organism evidence="2 3">
    <name type="scientific">Claviceps africana</name>
    <dbReference type="NCBI Taxonomy" id="83212"/>
    <lineage>
        <taxon>Eukaryota</taxon>
        <taxon>Fungi</taxon>
        <taxon>Dikarya</taxon>
        <taxon>Ascomycota</taxon>
        <taxon>Pezizomycotina</taxon>
        <taxon>Sordariomycetes</taxon>
        <taxon>Hypocreomycetidae</taxon>
        <taxon>Hypocreales</taxon>
        <taxon>Clavicipitaceae</taxon>
        <taxon>Claviceps</taxon>
    </lineage>
</organism>
<proteinExistence type="predicted"/>
<evidence type="ECO:0000313" key="3">
    <source>
        <dbReference type="Proteomes" id="UP000811619"/>
    </source>
</evidence>
<dbReference type="EMBL" id="SRPY01000999">
    <property type="protein sequence ID" value="KAG5915312.1"/>
    <property type="molecule type" value="Genomic_DNA"/>
</dbReference>